<accession>A0A6J7P388</accession>
<dbReference type="EMBL" id="CAFBOG010000275">
    <property type="protein sequence ID" value="CAB4998945.1"/>
    <property type="molecule type" value="Genomic_DNA"/>
</dbReference>
<organism evidence="1">
    <name type="scientific">freshwater metagenome</name>
    <dbReference type="NCBI Taxonomy" id="449393"/>
    <lineage>
        <taxon>unclassified sequences</taxon>
        <taxon>metagenomes</taxon>
        <taxon>ecological metagenomes</taxon>
    </lineage>
</organism>
<dbReference type="AlphaFoldDB" id="A0A6J7P388"/>
<name>A0A6J7P388_9ZZZZ</name>
<protein>
    <submittedName>
        <fullName evidence="1">Unannotated protein</fullName>
    </submittedName>
</protein>
<dbReference type="SUPFAM" id="SSF89796">
    <property type="entry name" value="CoA-transferase family III (CaiB/BaiF)"/>
    <property type="match status" value="1"/>
</dbReference>
<sequence>MAARGDLISVTDPVIGVVKQQGPAVRFVGEPNTTPSGAPKLGEHTRQVLADLAGVGESELDRLQQAGII</sequence>
<evidence type="ECO:0000313" key="1">
    <source>
        <dbReference type="EMBL" id="CAB4998945.1"/>
    </source>
</evidence>
<dbReference type="Gene3D" id="3.40.50.10540">
    <property type="entry name" value="Crotonobetainyl-coa:carnitine coa-transferase, domain 1"/>
    <property type="match status" value="1"/>
</dbReference>
<gene>
    <name evidence="1" type="ORF">UFOPK3914_02017</name>
</gene>
<reference evidence="1" key="1">
    <citation type="submission" date="2020-05" db="EMBL/GenBank/DDBJ databases">
        <authorList>
            <person name="Chiriac C."/>
            <person name="Salcher M."/>
            <person name="Ghai R."/>
            <person name="Kavagutti S V."/>
        </authorList>
    </citation>
    <scope>NUCLEOTIDE SEQUENCE</scope>
</reference>
<proteinExistence type="predicted"/>
<dbReference type="InterPro" id="IPR023606">
    <property type="entry name" value="CoA-Trfase_III_dom_1_sf"/>
</dbReference>